<protein>
    <submittedName>
        <fullName evidence="1">SnoaL-like polyketide cyclase</fullName>
    </submittedName>
</protein>
<gene>
    <name evidence="1" type="ORF">SAMN05444714_0771</name>
</gene>
<dbReference type="EMBL" id="FOZM01000001">
    <property type="protein sequence ID" value="SFS05354.1"/>
    <property type="molecule type" value="Genomic_DNA"/>
</dbReference>
<evidence type="ECO:0000313" key="2">
    <source>
        <dbReference type="Proteomes" id="UP000198926"/>
    </source>
</evidence>
<sequence>MTPAELKSLYAPFQKAVAGASADKIRHAVTALFADDAALHLCHPFGALTGGAAYLDTCLVPLRAAIPDLERRDMILLAGTTDEGQNWIGAMGNYMGTFLAPLLDIPPTGNLVHMRYHEFFRIEDGKIVEMQAIWDIPELMMQARAWPMSPQLGAFLCTPAPMSGDGLTASGDGQATYEHVVAMLTDLCRYPSEGGPEVMNLQKYWHPQVNWYGPSGIGTARGIDGFRHWHQAPFLRGMPDRKLDAMGDLMSHWFAEGAYVCETGWPNMRLTITGDGWMGIPPVNKEVLMRSLDFWRVEDGLIRENWVLVDLLDVYRQIGVDVLGRMREFNKARNLGPISIPPGEAA</sequence>
<dbReference type="Proteomes" id="UP000198926">
    <property type="component" value="Unassembled WGS sequence"/>
</dbReference>
<dbReference type="GO" id="GO:0030638">
    <property type="term" value="P:polyketide metabolic process"/>
    <property type="evidence" value="ECO:0007669"/>
    <property type="project" value="InterPro"/>
</dbReference>
<dbReference type="SUPFAM" id="SSF54427">
    <property type="entry name" value="NTF2-like"/>
    <property type="match status" value="2"/>
</dbReference>
<dbReference type="RefSeq" id="WP_090204168.1">
    <property type="nucleotide sequence ID" value="NZ_FOZM01000001.1"/>
</dbReference>
<evidence type="ECO:0000313" key="1">
    <source>
        <dbReference type="EMBL" id="SFS05354.1"/>
    </source>
</evidence>
<accession>A0A1I6LPD4</accession>
<dbReference type="InterPro" id="IPR009959">
    <property type="entry name" value="Cyclase_SnoaL-like"/>
</dbReference>
<dbReference type="STRING" id="1123755.SAMN05444714_0771"/>
<dbReference type="InterPro" id="IPR032710">
    <property type="entry name" value="NTF2-like_dom_sf"/>
</dbReference>
<reference evidence="1 2" key="1">
    <citation type="submission" date="2016-10" db="EMBL/GenBank/DDBJ databases">
        <authorList>
            <person name="de Groot N.N."/>
        </authorList>
    </citation>
    <scope>NUCLEOTIDE SEQUENCE [LARGE SCALE GENOMIC DNA]</scope>
    <source>
        <strain evidence="1 2">DSM 29433</strain>
    </source>
</reference>
<organism evidence="1 2">
    <name type="scientific">Yoonia litorea</name>
    <dbReference type="NCBI Taxonomy" id="1123755"/>
    <lineage>
        <taxon>Bacteria</taxon>
        <taxon>Pseudomonadati</taxon>
        <taxon>Pseudomonadota</taxon>
        <taxon>Alphaproteobacteria</taxon>
        <taxon>Rhodobacterales</taxon>
        <taxon>Paracoccaceae</taxon>
        <taxon>Yoonia</taxon>
    </lineage>
</organism>
<dbReference type="AlphaFoldDB" id="A0A1I6LPD4"/>
<name>A0A1I6LPD4_9RHOB</name>
<dbReference type="PANTHER" id="PTHR38436:SF1">
    <property type="entry name" value="ESTER CYCLASE"/>
    <property type="match status" value="1"/>
</dbReference>
<dbReference type="OrthoDB" id="1948945at2"/>
<proteinExistence type="predicted"/>
<dbReference type="Gene3D" id="3.10.450.50">
    <property type="match status" value="2"/>
</dbReference>
<keyword evidence="2" id="KW-1185">Reference proteome</keyword>
<dbReference type="Pfam" id="PF07366">
    <property type="entry name" value="SnoaL"/>
    <property type="match status" value="2"/>
</dbReference>
<dbReference type="PANTHER" id="PTHR38436">
    <property type="entry name" value="POLYKETIDE CYCLASE SNOAL-LIKE DOMAIN"/>
    <property type="match status" value="1"/>
</dbReference>